<dbReference type="AlphaFoldDB" id="A0A915EPN6"/>
<evidence type="ECO:0000313" key="3">
    <source>
        <dbReference type="WBParaSite" id="jg8063"/>
    </source>
</evidence>
<evidence type="ECO:0000313" key="2">
    <source>
        <dbReference type="Proteomes" id="UP000887574"/>
    </source>
</evidence>
<name>A0A915EPN6_9BILA</name>
<dbReference type="WBParaSite" id="jg8063">
    <property type="protein sequence ID" value="jg8063"/>
    <property type="gene ID" value="jg8063"/>
</dbReference>
<keyword evidence="2" id="KW-1185">Reference proteome</keyword>
<protein>
    <submittedName>
        <fullName evidence="3">Uncharacterized protein</fullName>
    </submittedName>
</protein>
<accession>A0A915EPN6</accession>
<reference evidence="3" key="1">
    <citation type="submission" date="2022-11" db="UniProtKB">
        <authorList>
            <consortium name="WormBaseParasite"/>
        </authorList>
    </citation>
    <scope>IDENTIFICATION</scope>
</reference>
<feature type="region of interest" description="Disordered" evidence="1">
    <location>
        <begin position="197"/>
        <end position="217"/>
    </location>
</feature>
<dbReference type="Proteomes" id="UP000887574">
    <property type="component" value="Unplaced"/>
</dbReference>
<sequence>MSSLMRQLRNRPEREIAIGLAAFGAVALILFIAGAIMLGSASARPTMQMMPTQPPAPCICPPVKPAEEPPVPMPYFLTLQTSLLSSDDLNNNYTKAVSQLQQMVQSALPDAPLVTVLSASPSTKQNVQQRAAAAPSKTTAAAIVAVIYTSNVNSSSEQIKTKLQQANAGISVGSVQDTSLPQNVTVQNQMCVQINTDPKRVSPPLHPNQSNTNTAGPYRRRFDFLKNTVLNDKWNHFERIGYGVFNRFINFKHFGTFNDHKDMTTQLDLDALTPQNKSSTLFTAFQSINDFYRPNYTLNSAVILFITQANERAVRSVLNIRLVPQVTLVTVGPTTGDSAKINLTALRQLNMPIIQWEDPSQDIPDWNTYFGRPTLAKVNPCHNPSIGFPI</sequence>
<evidence type="ECO:0000256" key="1">
    <source>
        <dbReference type="SAM" id="MobiDB-lite"/>
    </source>
</evidence>
<proteinExistence type="predicted"/>
<organism evidence="2 3">
    <name type="scientific">Ditylenchus dipsaci</name>
    <dbReference type="NCBI Taxonomy" id="166011"/>
    <lineage>
        <taxon>Eukaryota</taxon>
        <taxon>Metazoa</taxon>
        <taxon>Ecdysozoa</taxon>
        <taxon>Nematoda</taxon>
        <taxon>Chromadorea</taxon>
        <taxon>Rhabditida</taxon>
        <taxon>Tylenchina</taxon>
        <taxon>Tylenchomorpha</taxon>
        <taxon>Sphaerularioidea</taxon>
        <taxon>Anguinidae</taxon>
        <taxon>Anguininae</taxon>
        <taxon>Ditylenchus</taxon>
    </lineage>
</organism>